<dbReference type="Proteomes" id="UP001225034">
    <property type="component" value="Unassembled WGS sequence"/>
</dbReference>
<evidence type="ECO:0008006" key="3">
    <source>
        <dbReference type="Google" id="ProtNLM"/>
    </source>
</evidence>
<protein>
    <recommendedName>
        <fullName evidence="3">DUF3973 domain-containing protein</fullName>
    </recommendedName>
</protein>
<dbReference type="RefSeq" id="WP_306979780.1">
    <property type="nucleotide sequence ID" value="NZ_JAUSUA010000001.1"/>
</dbReference>
<accession>A0ABT9YDL8</accession>
<sequence>MKHQLFTCTKCGGTTSKSGEFNGYAKLSKTGNPFSLGSAVTATFCGDCCHIEALTVNKPERF</sequence>
<gene>
    <name evidence="1" type="ORF">J2S05_000600</name>
</gene>
<dbReference type="EMBL" id="JAUSUA010000001">
    <property type="protein sequence ID" value="MDQ0205826.1"/>
    <property type="molecule type" value="Genomic_DNA"/>
</dbReference>
<evidence type="ECO:0000313" key="1">
    <source>
        <dbReference type="EMBL" id="MDQ0205826.1"/>
    </source>
</evidence>
<proteinExistence type="predicted"/>
<keyword evidence="2" id="KW-1185">Reference proteome</keyword>
<comment type="caution">
    <text evidence="1">The sequence shown here is derived from an EMBL/GenBank/DDBJ whole genome shotgun (WGS) entry which is preliminary data.</text>
</comment>
<name>A0ABT9YDL8_9BACI</name>
<evidence type="ECO:0000313" key="2">
    <source>
        <dbReference type="Proteomes" id="UP001225034"/>
    </source>
</evidence>
<reference evidence="1 2" key="1">
    <citation type="submission" date="2023-07" db="EMBL/GenBank/DDBJ databases">
        <title>Genomic Encyclopedia of Type Strains, Phase IV (KMG-IV): sequencing the most valuable type-strain genomes for metagenomic binning, comparative biology and taxonomic classification.</title>
        <authorList>
            <person name="Goeker M."/>
        </authorList>
    </citation>
    <scope>NUCLEOTIDE SEQUENCE [LARGE SCALE GENOMIC DNA]</scope>
    <source>
        <strain evidence="1 2">DSM 19154</strain>
    </source>
</reference>
<organism evidence="1 2">
    <name type="scientific">Alkalicoccobacillus murimartini</name>
    <dbReference type="NCBI Taxonomy" id="171685"/>
    <lineage>
        <taxon>Bacteria</taxon>
        <taxon>Bacillati</taxon>
        <taxon>Bacillota</taxon>
        <taxon>Bacilli</taxon>
        <taxon>Bacillales</taxon>
        <taxon>Bacillaceae</taxon>
        <taxon>Alkalicoccobacillus</taxon>
    </lineage>
</organism>